<dbReference type="Proteomes" id="UP000095765">
    <property type="component" value="Unassembled WGS sequence"/>
</dbReference>
<evidence type="ECO:0000256" key="3">
    <source>
        <dbReference type="ARBA" id="ARBA00022475"/>
    </source>
</evidence>
<feature type="transmembrane region" description="Helical" evidence="9">
    <location>
        <begin position="48"/>
        <end position="66"/>
    </location>
</feature>
<keyword evidence="2" id="KW-0813">Transport</keyword>
<evidence type="ECO:0000256" key="7">
    <source>
        <dbReference type="ARBA" id="ARBA00023136"/>
    </source>
</evidence>
<dbReference type="Pfam" id="PF04290">
    <property type="entry name" value="DctQ"/>
    <property type="match status" value="1"/>
</dbReference>
<evidence type="ECO:0000256" key="6">
    <source>
        <dbReference type="ARBA" id="ARBA00022989"/>
    </source>
</evidence>
<evidence type="ECO:0000259" key="10">
    <source>
        <dbReference type="Pfam" id="PF04290"/>
    </source>
</evidence>
<feature type="domain" description="Tripartite ATP-independent periplasmic transporters DctQ component" evidence="10">
    <location>
        <begin position="23"/>
        <end position="157"/>
    </location>
</feature>
<dbReference type="InterPro" id="IPR055348">
    <property type="entry name" value="DctQ"/>
</dbReference>
<dbReference type="GO" id="GO:0022857">
    <property type="term" value="F:transmembrane transporter activity"/>
    <property type="evidence" value="ECO:0007669"/>
    <property type="project" value="TreeGrafter"/>
</dbReference>
<feature type="transmembrane region" description="Helical" evidence="9">
    <location>
        <begin position="87"/>
        <end position="111"/>
    </location>
</feature>
<evidence type="ECO:0000256" key="4">
    <source>
        <dbReference type="ARBA" id="ARBA00022519"/>
    </source>
</evidence>
<dbReference type="InterPro" id="IPR007387">
    <property type="entry name" value="TRAP_DctQ"/>
</dbReference>
<keyword evidence="3" id="KW-1003">Cell membrane</keyword>
<keyword evidence="5 9" id="KW-0812">Transmembrane</keyword>
<dbReference type="GO" id="GO:0015740">
    <property type="term" value="P:C4-dicarboxylate transport"/>
    <property type="evidence" value="ECO:0007669"/>
    <property type="project" value="TreeGrafter"/>
</dbReference>
<evidence type="ECO:0000256" key="5">
    <source>
        <dbReference type="ARBA" id="ARBA00022692"/>
    </source>
</evidence>
<proteinExistence type="inferred from homology"/>
<comment type="subcellular location">
    <subcellularLocation>
        <location evidence="1">Cell inner membrane</location>
        <topology evidence="1">Multi-pass membrane protein</topology>
    </subcellularLocation>
</comment>
<evidence type="ECO:0000256" key="8">
    <source>
        <dbReference type="ARBA" id="ARBA00038436"/>
    </source>
</evidence>
<dbReference type="RefSeq" id="WP_055244386.1">
    <property type="nucleotide sequence ID" value="NZ_CABIWA010000007.1"/>
</dbReference>
<evidence type="ECO:0000256" key="2">
    <source>
        <dbReference type="ARBA" id="ARBA00022448"/>
    </source>
</evidence>
<organism evidence="11 12">
    <name type="scientific">Anaerotruncus colihominis</name>
    <dbReference type="NCBI Taxonomy" id="169435"/>
    <lineage>
        <taxon>Bacteria</taxon>
        <taxon>Bacillati</taxon>
        <taxon>Bacillota</taxon>
        <taxon>Clostridia</taxon>
        <taxon>Eubacteriales</taxon>
        <taxon>Oscillospiraceae</taxon>
        <taxon>Anaerotruncus</taxon>
    </lineage>
</organism>
<gene>
    <name evidence="11" type="primary">yiaM</name>
    <name evidence="11" type="ORF">ERS852551_00944</name>
</gene>
<dbReference type="EMBL" id="CZBE01000005">
    <property type="protein sequence ID" value="CUP48554.1"/>
    <property type="molecule type" value="Genomic_DNA"/>
</dbReference>
<feature type="transmembrane region" description="Helical" evidence="9">
    <location>
        <begin position="131"/>
        <end position="153"/>
    </location>
</feature>
<keyword evidence="4" id="KW-0997">Cell inner membrane</keyword>
<evidence type="ECO:0000256" key="1">
    <source>
        <dbReference type="ARBA" id="ARBA00004429"/>
    </source>
</evidence>
<protein>
    <submittedName>
        <fullName evidence="11">2,3-diketo-L-gulonate TRAP transporter small permease protein yiaM</fullName>
    </submittedName>
</protein>
<dbReference type="GO" id="GO:0005886">
    <property type="term" value="C:plasma membrane"/>
    <property type="evidence" value="ECO:0007669"/>
    <property type="project" value="UniProtKB-SubCell"/>
</dbReference>
<evidence type="ECO:0000313" key="11">
    <source>
        <dbReference type="EMBL" id="CUP48554.1"/>
    </source>
</evidence>
<comment type="similarity">
    <text evidence="8">Belongs to the TRAP transporter small permease family.</text>
</comment>
<dbReference type="AlphaFoldDB" id="A0A174NIW3"/>
<dbReference type="PANTHER" id="PTHR35011:SF2">
    <property type="entry name" value="2,3-DIKETO-L-GULONATE TRAP TRANSPORTER SMALL PERMEASE PROTEIN YIAM"/>
    <property type="match status" value="1"/>
</dbReference>
<name>A0A174NIW3_9FIRM</name>
<accession>A0A174NIW3</accession>
<evidence type="ECO:0000313" key="12">
    <source>
        <dbReference type="Proteomes" id="UP000095765"/>
    </source>
</evidence>
<keyword evidence="7 9" id="KW-0472">Membrane</keyword>
<keyword evidence="6 9" id="KW-1133">Transmembrane helix</keyword>
<evidence type="ECO:0000256" key="9">
    <source>
        <dbReference type="SAM" id="Phobius"/>
    </source>
</evidence>
<reference evidence="11 12" key="1">
    <citation type="submission" date="2015-09" db="EMBL/GenBank/DDBJ databases">
        <authorList>
            <consortium name="Pathogen Informatics"/>
        </authorList>
    </citation>
    <scope>NUCLEOTIDE SEQUENCE [LARGE SCALE GENOMIC DNA]</scope>
    <source>
        <strain evidence="11 12">2789STDY5834939</strain>
    </source>
</reference>
<sequence length="172" mass="19235">MKLGKIAVGIIKILCIVCFLALTISLLLMILSRNVPFINFDVMWTDEIGRYLLVYLVFLGSGLAMIDGRHIRVDFILDKLSPKPRKLLEIFNDVVTIAFCAVMVGGGYVLVKSTVTQVVATLRKYFNMPMAFWNSAIMVGGAIMLIAVCIRLFRRFQNGDGPADEKKDRVIS</sequence>
<dbReference type="PANTHER" id="PTHR35011">
    <property type="entry name" value="2,3-DIKETO-L-GULONATE TRAP TRANSPORTER SMALL PERMEASE PROTEIN YIAM"/>
    <property type="match status" value="1"/>
</dbReference>
<feature type="transmembrane region" description="Helical" evidence="9">
    <location>
        <begin position="7"/>
        <end position="28"/>
    </location>
</feature>